<gene>
    <name evidence="1" type="ORF">QFC21_006601</name>
</gene>
<organism evidence="1 2">
    <name type="scientific">Naganishia friedmannii</name>
    <dbReference type="NCBI Taxonomy" id="89922"/>
    <lineage>
        <taxon>Eukaryota</taxon>
        <taxon>Fungi</taxon>
        <taxon>Dikarya</taxon>
        <taxon>Basidiomycota</taxon>
        <taxon>Agaricomycotina</taxon>
        <taxon>Tremellomycetes</taxon>
        <taxon>Filobasidiales</taxon>
        <taxon>Filobasidiaceae</taxon>
        <taxon>Naganishia</taxon>
    </lineage>
</organism>
<reference evidence="1" key="1">
    <citation type="submission" date="2023-04" db="EMBL/GenBank/DDBJ databases">
        <title>Draft Genome sequencing of Naganishia species isolated from polar environments using Oxford Nanopore Technology.</title>
        <authorList>
            <person name="Leo P."/>
            <person name="Venkateswaran K."/>
        </authorList>
    </citation>
    <scope>NUCLEOTIDE SEQUENCE</scope>
    <source>
        <strain evidence="1">MNA-CCFEE 5423</strain>
    </source>
</reference>
<comment type="caution">
    <text evidence="1">The sequence shown here is derived from an EMBL/GenBank/DDBJ whole genome shotgun (WGS) entry which is preliminary data.</text>
</comment>
<accession>A0ACC2V0N1</accession>
<sequence length="860" mass="96536">MSAPEPGKKRRHNVGKACENCRRRRVKCDGLQPECGTCRVYKDECCWDAREDLRKPISRQQVEALQTRIADLEKMLKDHGLDPGHPAGTSGTVADAEGVDPTASSSGGADGTDNIIIKSHSDFDQRVGSDRSDEDSAEWPENSSQNHLVENETGDFQVYGPTSAFRHLSLSNNSGNVTSPTAEPESHGPGFRKYLPTEVRLTEEEHEVALDRFFRYYASWGQRTHPLLFREDMHLALYSPSPAPKTPHYSPMLHNAILAIALCYSDTHHLQLSETRRLFAAEAKKYVEQEGTSPTVATVQGLAHLASYHSTAAEHNLGWLYIGMALRCALAYNTPMVKSGKLTEIQARERNVTYWTTFVQEGVWAPYIGRPVNWPEYTTPPPTIDEHLDSMIWNTDLVPDRIVNQAIKPQPTYISSAFVETVKLMEIGARIMKTLYVFAIPAGKISSNPQTIIWRRYGLRADLATLASTGIISEISLSLTTWYEQLPPQLVITSHSTKNLLPHILMMHLSWAWLSILLHRPFYRTLAKMPGNAGKQPLQEGYNAYLAIKHCDRAALHIVNLLQTWHRLHDLRFTPPTALQCCFVAGTTHLLAFVSNKTPKRKADALNRAKDCIRLMSYMAKSWPAGQQKQRLLENLLAEYGAIAEKTAQSAVKQELPMESSRPSSHFDPLGPFAQQPVDDQRRPSETQLQNTEWPINSPPASATSLYNIFENASYGSQPDFLSSHMDPLFSAPPFAQTQYGLTTQQTTQGRNSAVETHQNQHFAQPVASQYSQPALEDHFQIPSSEQNLDQLFWPDMDPWNHGTNHGYFGVSPDMTQQPGVLFDSTVPSNQTQLDVNLADPSSQAILQFFMQSDYDFSRR</sequence>
<name>A0ACC2V0N1_9TREE</name>
<dbReference type="Proteomes" id="UP001227268">
    <property type="component" value="Unassembled WGS sequence"/>
</dbReference>
<protein>
    <submittedName>
        <fullName evidence="1">Uncharacterized protein</fullName>
    </submittedName>
</protein>
<dbReference type="EMBL" id="JASBWT010000034">
    <property type="protein sequence ID" value="KAJ9092889.1"/>
    <property type="molecule type" value="Genomic_DNA"/>
</dbReference>
<keyword evidence="2" id="KW-1185">Reference proteome</keyword>
<evidence type="ECO:0000313" key="2">
    <source>
        <dbReference type="Proteomes" id="UP001227268"/>
    </source>
</evidence>
<evidence type="ECO:0000313" key="1">
    <source>
        <dbReference type="EMBL" id="KAJ9092889.1"/>
    </source>
</evidence>
<proteinExistence type="predicted"/>